<protein>
    <submittedName>
        <fullName evidence="2">Uncharacterized protein</fullName>
    </submittedName>
</protein>
<name>A0A9J6G5V5_HAELO</name>
<gene>
    <name evidence="2" type="ORF">HPB48_008731</name>
</gene>
<comment type="caution">
    <text evidence="2">The sequence shown here is derived from an EMBL/GenBank/DDBJ whole genome shotgun (WGS) entry which is preliminary data.</text>
</comment>
<dbReference type="AlphaFoldDB" id="A0A9J6G5V5"/>
<keyword evidence="3" id="KW-1185">Reference proteome</keyword>
<feature type="signal peptide" evidence="1">
    <location>
        <begin position="1"/>
        <end position="21"/>
    </location>
</feature>
<evidence type="ECO:0000256" key="1">
    <source>
        <dbReference type="SAM" id="SignalP"/>
    </source>
</evidence>
<reference evidence="2 3" key="1">
    <citation type="journal article" date="2020" name="Cell">
        <title>Large-Scale Comparative Analyses of Tick Genomes Elucidate Their Genetic Diversity and Vector Capacities.</title>
        <authorList>
            <consortium name="Tick Genome and Microbiome Consortium (TIGMIC)"/>
            <person name="Jia N."/>
            <person name="Wang J."/>
            <person name="Shi W."/>
            <person name="Du L."/>
            <person name="Sun Y."/>
            <person name="Zhan W."/>
            <person name="Jiang J.F."/>
            <person name="Wang Q."/>
            <person name="Zhang B."/>
            <person name="Ji P."/>
            <person name="Bell-Sakyi L."/>
            <person name="Cui X.M."/>
            <person name="Yuan T.T."/>
            <person name="Jiang B.G."/>
            <person name="Yang W.F."/>
            <person name="Lam T.T."/>
            <person name="Chang Q.C."/>
            <person name="Ding S.J."/>
            <person name="Wang X.J."/>
            <person name="Zhu J.G."/>
            <person name="Ruan X.D."/>
            <person name="Zhao L."/>
            <person name="Wei J.T."/>
            <person name="Ye R.Z."/>
            <person name="Que T.C."/>
            <person name="Du C.H."/>
            <person name="Zhou Y.H."/>
            <person name="Cheng J.X."/>
            <person name="Dai P.F."/>
            <person name="Guo W.B."/>
            <person name="Han X.H."/>
            <person name="Huang E.J."/>
            <person name="Li L.F."/>
            <person name="Wei W."/>
            <person name="Gao Y.C."/>
            <person name="Liu J.Z."/>
            <person name="Shao H.Z."/>
            <person name="Wang X."/>
            <person name="Wang C.C."/>
            <person name="Yang T.C."/>
            <person name="Huo Q.B."/>
            <person name="Li W."/>
            <person name="Chen H.Y."/>
            <person name="Chen S.E."/>
            <person name="Zhou L.G."/>
            <person name="Ni X.B."/>
            <person name="Tian J.H."/>
            <person name="Sheng Y."/>
            <person name="Liu T."/>
            <person name="Pan Y.S."/>
            <person name="Xia L.Y."/>
            <person name="Li J."/>
            <person name="Zhao F."/>
            <person name="Cao W.C."/>
        </authorList>
    </citation>
    <scope>NUCLEOTIDE SEQUENCE [LARGE SCALE GENOMIC DNA]</scope>
    <source>
        <strain evidence="2">HaeL-2018</strain>
    </source>
</reference>
<evidence type="ECO:0000313" key="2">
    <source>
        <dbReference type="EMBL" id="KAH9370629.1"/>
    </source>
</evidence>
<evidence type="ECO:0000313" key="3">
    <source>
        <dbReference type="Proteomes" id="UP000821853"/>
    </source>
</evidence>
<dbReference type="InterPro" id="IPR036397">
    <property type="entry name" value="RNaseH_sf"/>
</dbReference>
<organism evidence="2 3">
    <name type="scientific">Haemaphysalis longicornis</name>
    <name type="common">Bush tick</name>
    <dbReference type="NCBI Taxonomy" id="44386"/>
    <lineage>
        <taxon>Eukaryota</taxon>
        <taxon>Metazoa</taxon>
        <taxon>Ecdysozoa</taxon>
        <taxon>Arthropoda</taxon>
        <taxon>Chelicerata</taxon>
        <taxon>Arachnida</taxon>
        <taxon>Acari</taxon>
        <taxon>Parasitiformes</taxon>
        <taxon>Ixodida</taxon>
        <taxon>Ixodoidea</taxon>
        <taxon>Ixodidae</taxon>
        <taxon>Haemaphysalinae</taxon>
        <taxon>Haemaphysalis</taxon>
    </lineage>
</organism>
<sequence length="114" mass="12905">MLGSTHIYLLCVFLLHQQTLTTNFVRPCSFRAYTKLAWVPKGADLNIFENVWGRMKVALNRTPISSATEDELWTAVLADWQRLASDTSLVTLLYESLPSRMSAVVEVNGGRTHY</sequence>
<keyword evidence="1" id="KW-0732">Signal</keyword>
<feature type="chain" id="PRO_5039899797" evidence="1">
    <location>
        <begin position="22"/>
        <end position="114"/>
    </location>
</feature>
<dbReference type="OrthoDB" id="6507355at2759"/>
<proteinExistence type="predicted"/>
<dbReference type="Gene3D" id="3.30.420.10">
    <property type="entry name" value="Ribonuclease H-like superfamily/Ribonuclease H"/>
    <property type="match status" value="1"/>
</dbReference>
<accession>A0A9J6G5V5</accession>
<dbReference type="GO" id="GO:0003676">
    <property type="term" value="F:nucleic acid binding"/>
    <property type="evidence" value="ECO:0007669"/>
    <property type="project" value="InterPro"/>
</dbReference>
<dbReference type="EMBL" id="JABSTR010000005">
    <property type="protein sequence ID" value="KAH9370629.1"/>
    <property type="molecule type" value="Genomic_DNA"/>
</dbReference>
<dbReference type="VEuPathDB" id="VectorBase:HLOH_062894"/>
<dbReference type="Proteomes" id="UP000821853">
    <property type="component" value="Chromosome 3"/>
</dbReference>